<dbReference type="PANTHER" id="PTHR10146">
    <property type="entry name" value="PROLINE SYNTHETASE CO-TRANSCRIBED BACTERIAL HOMOLOG PROTEIN"/>
    <property type="match status" value="1"/>
</dbReference>
<evidence type="ECO:0000256" key="3">
    <source>
        <dbReference type="PIRSR" id="PIRSR004848-1"/>
    </source>
</evidence>
<dbReference type="NCBIfam" id="TIGR00044">
    <property type="entry name" value="YggS family pyridoxal phosphate-dependent enzyme"/>
    <property type="match status" value="1"/>
</dbReference>
<dbReference type="PIRSF" id="PIRSF004848">
    <property type="entry name" value="YBL036c_PLPDEIII"/>
    <property type="match status" value="1"/>
</dbReference>
<sequence length="221" mass="24139">MSESGMEGLLQRWRSLEHELGEAGVTMVAISKYAPDDAVAVLIDAGHRCFGESRPQLLRDRALRWPQCQWHMIGPLQKNKAKYVARHAAMWHSCDSVATAAAVAAHLDGRTLPVLIQVNISGNPDQHGISVDELPAFAAQITAIEGLQLCGLMAMAPHFGDVRPAFQAMRSLRDKMFDGSVGQLSMGMSGDFREAVEEGATMVRLGSVLFGELDIRNNRND</sequence>
<comment type="caution">
    <text evidence="6">The sequence shown here is derived from an EMBL/GenBank/DDBJ whole genome shotgun (WGS) entry which is preliminary data.</text>
</comment>
<feature type="modified residue" description="N6-(pyridoxal phosphate)lysine" evidence="2 3">
    <location>
        <position position="32"/>
    </location>
</feature>
<comment type="cofactor">
    <cofactor evidence="3">
        <name>pyridoxal 5'-phosphate</name>
        <dbReference type="ChEBI" id="CHEBI:597326"/>
    </cofactor>
</comment>
<dbReference type="CDD" id="cd00635">
    <property type="entry name" value="PLPDE_III_YBL036c_like"/>
    <property type="match status" value="1"/>
</dbReference>
<reference evidence="6 7" key="1">
    <citation type="journal article" date="2019" name="Appl. Environ. Microbiol.">
        <title>Environmental Evidence and Genomic Insight of Iron-oxidizing Bacteria Preference Towards More Corrosion Resistant Stainless Steel at Higher Salinities.</title>
        <authorList>
            <person name="Garrison C.E."/>
            <person name="Price K.A."/>
            <person name="Field E.K."/>
        </authorList>
    </citation>
    <scope>NUCLEOTIDE SEQUENCE [LARGE SCALE GENOMIC DNA]</scope>
    <source>
        <strain evidence="6 7">P3</strain>
    </source>
</reference>
<evidence type="ECO:0000313" key="7">
    <source>
        <dbReference type="Proteomes" id="UP000306585"/>
    </source>
</evidence>
<dbReference type="Pfam" id="PF01168">
    <property type="entry name" value="Ala_racemase_N"/>
    <property type="match status" value="1"/>
</dbReference>
<evidence type="ECO:0000256" key="2">
    <source>
        <dbReference type="HAMAP-Rule" id="MF_02087"/>
    </source>
</evidence>
<dbReference type="EMBL" id="VBRY01000006">
    <property type="protein sequence ID" value="TLS67254.1"/>
    <property type="molecule type" value="Genomic_DNA"/>
</dbReference>
<dbReference type="PROSITE" id="PS01211">
    <property type="entry name" value="UPF0001"/>
    <property type="match status" value="1"/>
</dbReference>
<organism evidence="6 7">
    <name type="scientific">Mariprofundus erugo</name>
    <dbReference type="NCBI Taxonomy" id="2528639"/>
    <lineage>
        <taxon>Bacteria</taxon>
        <taxon>Pseudomonadati</taxon>
        <taxon>Pseudomonadota</taxon>
        <taxon>Candidatius Mariprofundia</taxon>
        <taxon>Mariprofundales</taxon>
        <taxon>Mariprofundaceae</taxon>
        <taxon>Mariprofundus</taxon>
    </lineage>
</organism>
<dbReference type="RefSeq" id="WP_138239170.1">
    <property type="nucleotide sequence ID" value="NZ_VBRY01000006.1"/>
</dbReference>
<comment type="function">
    <text evidence="2">Pyridoxal 5'-phosphate (PLP)-binding protein, which is involved in PLP homeostasis.</text>
</comment>
<protein>
    <recommendedName>
        <fullName evidence="2">Pyridoxal phosphate homeostasis protein</fullName>
        <shortName evidence="2">PLP homeostasis protein</shortName>
    </recommendedName>
</protein>
<keyword evidence="1 2" id="KW-0663">Pyridoxal phosphate</keyword>
<evidence type="ECO:0000256" key="4">
    <source>
        <dbReference type="RuleBase" id="RU004514"/>
    </source>
</evidence>
<dbReference type="GO" id="GO:0030170">
    <property type="term" value="F:pyridoxal phosphate binding"/>
    <property type="evidence" value="ECO:0007669"/>
    <property type="project" value="UniProtKB-UniRule"/>
</dbReference>
<comment type="similarity">
    <text evidence="2 4">Belongs to the pyridoxal phosphate-binding protein YggS/PROSC family.</text>
</comment>
<evidence type="ECO:0000259" key="5">
    <source>
        <dbReference type="Pfam" id="PF01168"/>
    </source>
</evidence>
<feature type="domain" description="Alanine racemase N-terminal" evidence="5">
    <location>
        <begin position="38"/>
        <end position="212"/>
    </location>
</feature>
<dbReference type="InterPro" id="IPR011078">
    <property type="entry name" value="PyrdxlP_homeostasis"/>
</dbReference>
<dbReference type="SUPFAM" id="SSF51419">
    <property type="entry name" value="PLP-binding barrel"/>
    <property type="match status" value="1"/>
</dbReference>
<gene>
    <name evidence="6" type="ORF">FEF65_07400</name>
</gene>
<dbReference type="InterPro" id="IPR001608">
    <property type="entry name" value="Ala_racemase_N"/>
</dbReference>
<dbReference type="HAMAP" id="MF_02087">
    <property type="entry name" value="PLP_homeostasis"/>
    <property type="match status" value="1"/>
</dbReference>
<evidence type="ECO:0000256" key="1">
    <source>
        <dbReference type="ARBA" id="ARBA00022898"/>
    </source>
</evidence>
<accession>A0A5R9GVW2</accession>
<dbReference type="InterPro" id="IPR029066">
    <property type="entry name" value="PLP-binding_barrel"/>
</dbReference>
<name>A0A5R9GVW2_9PROT</name>
<keyword evidence="7" id="KW-1185">Reference proteome</keyword>
<dbReference type="AlphaFoldDB" id="A0A5R9GVW2"/>
<evidence type="ECO:0000313" key="6">
    <source>
        <dbReference type="EMBL" id="TLS67254.1"/>
    </source>
</evidence>
<dbReference type="PANTHER" id="PTHR10146:SF14">
    <property type="entry name" value="PYRIDOXAL PHOSPHATE HOMEOSTASIS PROTEIN"/>
    <property type="match status" value="1"/>
</dbReference>
<proteinExistence type="inferred from homology"/>
<dbReference type="Gene3D" id="3.20.20.10">
    <property type="entry name" value="Alanine racemase"/>
    <property type="match status" value="1"/>
</dbReference>
<dbReference type="Proteomes" id="UP000306585">
    <property type="component" value="Unassembled WGS sequence"/>
</dbReference>